<evidence type="ECO:0000256" key="6">
    <source>
        <dbReference type="ARBA" id="ARBA00023132"/>
    </source>
</evidence>
<dbReference type="AlphaFoldDB" id="A0A8T8T6A8"/>
<dbReference type="EMBL" id="LWDF02000145">
    <property type="protein sequence ID" value="KAE8256000.1"/>
    <property type="molecule type" value="Genomic_DNA"/>
</dbReference>
<keyword evidence="6" id="KW-0906">Nuclear pore complex</keyword>
<dbReference type="GO" id="GO:0000056">
    <property type="term" value="P:ribosomal small subunit export from nucleus"/>
    <property type="evidence" value="ECO:0007669"/>
    <property type="project" value="InterPro"/>
</dbReference>
<sequence length="1171" mass="124939">MMNLLSPSSERFVRDTPWLESLQSHPVFDSSTPSSAASTSTSSSAGDLLNPHSICVRHTDVIVAVGRELRIVNLLDVKRANSSSSSLGTPQKGRTQPPPLPTFKTLDTPQIDFDITSISINSTGKLLVAHGSHRLAVVLLPRSGLGRTASGRVPTKVIVIGQYYHSEHNGLGARIAKVHWHPLGHGGTSLLVATYDGTLREYDVGGDAEEPVQVVSLLPLHLQRELVTQFAKTSPSNGKTRSKSSRSRGLSPAPDLSRISATHYGDRSTSTELASFCIGWDQHPQTLASLDRNAQALEGVLQPGSLAQDDWSPFTIYSLLRNGDIYALCPFLPARFTMTAAAVEKFTAFISASAAAQQLESDGADADGDFDQVQSQLEQSRIASRFCGLLSKQMARTVDAAQQELSKGKNVNGKRTEPAGFATGRGPMGGASKISEAAAMELDLNEVHVDFTNPWLHEAALFSSTRVQHPRAIPQGPFLLTPAPIELSDERESKASDICVTRMVLPNTSAAESQIRGSHSSTSADVGSKDELSVLAVVGDDGRVDLCVILDAVGPRWEPGGEAMLQKQKASAQGGRANSRPGRYALSDSEDDEHTFNSGYPGGIDGSFAALHLQGPILDESTRHRLPSLLVYETIDLGLNMDDLDSEDGKTSRVAPSFALDPMYRDKLFVYHTEGVHCLSIASWAWDLLRVVSGQNDDEPGAAAGEPSYDDASDRIADELKYFLGDRVPTQIAHIVKTVTVSVPGDGDAYTIEDAAAAEDSQGSIPVIGFDLILDAYLGYAAVAVTSDGRCIALELTLGTGTLGFDSVGGRKISAGRSTAGGRSEIVAGAKKGLSASRADDDDDPLYISLLQPEGPFVPPEPLNTPAGMPVQPRLLIGPANPASRGAGAAPAKGPGAAILREAYASLGSSGPGKRALPSTQSPTEPLQVITPPILRFLTKALQAFHAEAVEIVRAGNKSQARLDLQHREMERLLDGLAAARRRYQGFVQEDGAEGGPSKLRSTNLSERMDSAVTRQKELMERLDRLLQRLIDGHMGAQASEQEKEWFAELRGMAVEIGVNPATSGGKGEETEAETAGKPLQGLKADLDKLQHQLKLLRPALLDMSQKRNADTSKAKNQAGSADGGGPKAVYGKVQLRGLEDALTAETDLVLHIKSRITELNRGLGRTTDFS</sequence>
<evidence type="ECO:0000313" key="9">
    <source>
        <dbReference type="EMBL" id="KAE8256000.1"/>
    </source>
</evidence>
<evidence type="ECO:0000256" key="7">
    <source>
        <dbReference type="ARBA" id="ARBA00023242"/>
    </source>
</evidence>
<evidence type="ECO:0000256" key="5">
    <source>
        <dbReference type="ARBA" id="ARBA00023010"/>
    </source>
</evidence>
<feature type="region of interest" description="Disordered" evidence="8">
    <location>
        <begin position="81"/>
        <end position="105"/>
    </location>
</feature>
<feature type="region of interest" description="Disordered" evidence="8">
    <location>
        <begin position="24"/>
        <end position="49"/>
    </location>
</feature>
<dbReference type="SUPFAM" id="SSF50978">
    <property type="entry name" value="WD40 repeat-like"/>
    <property type="match status" value="1"/>
</dbReference>
<feature type="compositionally biased region" description="Low complexity" evidence="8">
    <location>
        <begin position="30"/>
        <end position="45"/>
    </location>
</feature>
<organism evidence="9 10">
    <name type="scientific">Tilletia indica</name>
    <dbReference type="NCBI Taxonomy" id="43049"/>
    <lineage>
        <taxon>Eukaryota</taxon>
        <taxon>Fungi</taxon>
        <taxon>Dikarya</taxon>
        <taxon>Basidiomycota</taxon>
        <taxon>Ustilaginomycotina</taxon>
        <taxon>Exobasidiomycetes</taxon>
        <taxon>Tilletiales</taxon>
        <taxon>Tilletiaceae</taxon>
        <taxon>Tilletia</taxon>
    </lineage>
</organism>
<feature type="compositionally biased region" description="Polar residues" evidence="8">
    <location>
        <begin position="81"/>
        <end position="94"/>
    </location>
</feature>
<evidence type="ECO:0000256" key="3">
    <source>
        <dbReference type="ARBA" id="ARBA00022816"/>
    </source>
</evidence>
<reference evidence="9" key="1">
    <citation type="submission" date="2016-04" db="EMBL/GenBank/DDBJ databases">
        <authorList>
            <person name="Nguyen H.D."/>
            <person name="Samba Siva P."/>
            <person name="Cullis J."/>
            <person name="Levesque C.A."/>
            <person name="Hambleton S."/>
        </authorList>
    </citation>
    <scope>NUCLEOTIDE SEQUENCE</scope>
    <source>
        <strain evidence="9">DAOMC 236416</strain>
    </source>
</reference>
<dbReference type="Proteomes" id="UP000077521">
    <property type="component" value="Unassembled WGS sequence"/>
</dbReference>
<evidence type="ECO:0000256" key="2">
    <source>
        <dbReference type="ARBA" id="ARBA00022448"/>
    </source>
</evidence>
<keyword evidence="3" id="KW-0509">mRNA transport</keyword>
<evidence type="ECO:0000256" key="8">
    <source>
        <dbReference type="SAM" id="MobiDB-lite"/>
    </source>
</evidence>
<evidence type="ECO:0000256" key="4">
    <source>
        <dbReference type="ARBA" id="ARBA00022927"/>
    </source>
</evidence>
<keyword evidence="10" id="KW-1185">Reference proteome</keyword>
<dbReference type="GO" id="GO:0006406">
    <property type="term" value="P:mRNA export from nucleus"/>
    <property type="evidence" value="ECO:0007669"/>
    <property type="project" value="TreeGrafter"/>
</dbReference>
<feature type="region of interest" description="Disordered" evidence="8">
    <location>
        <begin position="1106"/>
        <end position="1128"/>
    </location>
</feature>
<keyword evidence="5" id="KW-0811">Translocation</keyword>
<accession>A0A8T8T6A8</accession>
<dbReference type="InterPro" id="IPR037700">
    <property type="entry name" value="NUP88/NUP82"/>
</dbReference>
<comment type="caution">
    <text evidence="9">The sequence shown here is derived from an EMBL/GenBank/DDBJ whole genome shotgun (WGS) entry which is preliminary data.</text>
</comment>
<dbReference type="PANTHER" id="PTHR13257">
    <property type="entry name" value="NUCLEOPORIN NUP84-RELATED"/>
    <property type="match status" value="1"/>
</dbReference>
<dbReference type="GO" id="GO:0017056">
    <property type="term" value="F:structural constituent of nuclear pore"/>
    <property type="evidence" value="ECO:0007669"/>
    <property type="project" value="InterPro"/>
</dbReference>
<keyword evidence="7" id="KW-0539">Nucleus</keyword>
<dbReference type="GO" id="GO:0005643">
    <property type="term" value="C:nuclear pore"/>
    <property type="evidence" value="ECO:0007669"/>
    <property type="project" value="UniProtKB-SubCell"/>
</dbReference>
<dbReference type="GO" id="GO:0000055">
    <property type="term" value="P:ribosomal large subunit export from nucleus"/>
    <property type="evidence" value="ECO:0007669"/>
    <property type="project" value="InterPro"/>
</dbReference>
<comment type="subcellular location">
    <subcellularLocation>
        <location evidence="1">Nucleus</location>
        <location evidence="1">Nuclear pore complex</location>
    </subcellularLocation>
</comment>
<keyword evidence="2" id="KW-0813">Transport</keyword>
<protein>
    <submittedName>
        <fullName evidence="9">Uncharacterized protein</fullName>
    </submittedName>
</protein>
<reference evidence="9" key="2">
    <citation type="journal article" date="2019" name="IMA Fungus">
        <title>Genome sequencing and comparison of five Tilletia species to identify candidate genes for the detection of regulated species infecting wheat.</title>
        <authorList>
            <person name="Nguyen H.D.T."/>
            <person name="Sultana T."/>
            <person name="Kesanakurti P."/>
            <person name="Hambleton S."/>
        </authorList>
    </citation>
    <scope>NUCLEOTIDE SEQUENCE</scope>
    <source>
        <strain evidence="9">DAOMC 236416</strain>
    </source>
</reference>
<name>A0A8T8T6A8_9BASI</name>
<dbReference type="GO" id="GO:0006606">
    <property type="term" value="P:protein import into nucleus"/>
    <property type="evidence" value="ECO:0007669"/>
    <property type="project" value="TreeGrafter"/>
</dbReference>
<evidence type="ECO:0000256" key="1">
    <source>
        <dbReference type="ARBA" id="ARBA00004567"/>
    </source>
</evidence>
<gene>
    <name evidence="9" type="ORF">A4X13_0g2851</name>
</gene>
<proteinExistence type="predicted"/>
<feature type="region of interest" description="Disordered" evidence="8">
    <location>
        <begin position="563"/>
        <end position="582"/>
    </location>
</feature>
<dbReference type="PANTHER" id="PTHR13257:SF0">
    <property type="entry name" value="NUCLEAR PORE COMPLEX PROTEIN NUP88"/>
    <property type="match status" value="1"/>
</dbReference>
<keyword evidence="4" id="KW-0653">Protein transport</keyword>
<feature type="region of interest" description="Disordered" evidence="8">
    <location>
        <begin position="229"/>
        <end position="262"/>
    </location>
</feature>
<evidence type="ECO:0000313" key="10">
    <source>
        <dbReference type="Proteomes" id="UP000077521"/>
    </source>
</evidence>
<feature type="region of interest" description="Disordered" evidence="8">
    <location>
        <begin position="405"/>
        <end position="428"/>
    </location>
</feature>
<dbReference type="InterPro" id="IPR036322">
    <property type="entry name" value="WD40_repeat_dom_sf"/>
</dbReference>